<proteinExistence type="predicted"/>
<evidence type="ECO:0000313" key="2">
    <source>
        <dbReference type="Proteomes" id="UP000219564"/>
    </source>
</evidence>
<protein>
    <submittedName>
        <fullName evidence="1">Uncharacterized protein</fullName>
    </submittedName>
</protein>
<dbReference type="EMBL" id="OBKZ01000050">
    <property type="protein sequence ID" value="SOB54788.1"/>
    <property type="molecule type" value="Genomic_DNA"/>
</dbReference>
<gene>
    <name evidence="1" type="ORF">PLUA15_540047</name>
</gene>
<evidence type="ECO:0000313" key="1">
    <source>
        <dbReference type="EMBL" id="SOB54788.1"/>
    </source>
</evidence>
<sequence length="80" mass="8914">MQYEKQMSLTHRYRGQTVYLKFYWMKPNDSAPAAVHIVDASDVSGFGVTAAELVENWPDYPSALAEAVEAAKTFIDSQLG</sequence>
<name>A0AAX2HDP6_9PSED</name>
<comment type="caution">
    <text evidence="1">The sequence shown here is derived from an EMBL/GenBank/DDBJ whole genome shotgun (WGS) entry which is preliminary data.</text>
</comment>
<reference evidence="1 2" key="1">
    <citation type="submission" date="2017-08" db="EMBL/GenBank/DDBJ databases">
        <authorList>
            <person name="Chaillou S."/>
        </authorList>
    </citation>
    <scope>NUCLEOTIDE SEQUENCE [LARGE SCALE GENOMIC DNA]</scope>
    <source>
        <strain evidence="1 2">MFPA15A1205</strain>
    </source>
</reference>
<dbReference type="RefSeq" id="WP_238933285.1">
    <property type="nucleotide sequence ID" value="NZ_CP075177.1"/>
</dbReference>
<accession>A0AAX2HDP6</accession>
<dbReference type="AlphaFoldDB" id="A0AAX2HDP6"/>
<dbReference type="Proteomes" id="UP000219564">
    <property type="component" value="Unassembled WGS sequence"/>
</dbReference>
<organism evidence="1 2">
    <name type="scientific">Pseudomonas lundensis</name>
    <dbReference type="NCBI Taxonomy" id="86185"/>
    <lineage>
        <taxon>Bacteria</taxon>
        <taxon>Pseudomonadati</taxon>
        <taxon>Pseudomonadota</taxon>
        <taxon>Gammaproteobacteria</taxon>
        <taxon>Pseudomonadales</taxon>
        <taxon>Pseudomonadaceae</taxon>
        <taxon>Pseudomonas</taxon>
    </lineage>
</organism>